<organism evidence="1 2">
    <name type="scientific">Mycolicibacterium litorale</name>
    <dbReference type="NCBI Taxonomy" id="758802"/>
    <lineage>
        <taxon>Bacteria</taxon>
        <taxon>Bacillati</taxon>
        <taxon>Actinomycetota</taxon>
        <taxon>Actinomycetes</taxon>
        <taxon>Mycobacteriales</taxon>
        <taxon>Mycobacteriaceae</taxon>
        <taxon>Mycolicibacterium</taxon>
    </lineage>
</organism>
<reference evidence="1 2" key="1">
    <citation type="journal article" date="2019" name="Emerg. Microbes Infect.">
        <title>Comprehensive subspecies identification of 175 nontuberculous mycobacteria species based on 7547 genomic profiles.</title>
        <authorList>
            <person name="Matsumoto Y."/>
            <person name="Kinjo T."/>
            <person name="Motooka D."/>
            <person name="Nabeya D."/>
            <person name="Jung N."/>
            <person name="Uechi K."/>
            <person name="Horii T."/>
            <person name="Iida T."/>
            <person name="Fujita J."/>
            <person name="Nakamura S."/>
        </authorList>
    </citation>
    <scope>NUCLEOTIDE SEQUENCE [LARGE SCALE GENOMIC DNA]</scope>
    <source>
        <strain evidence="1 2">JCM 17423</strain>
    </source>
</reference>
<evidence type="ECO:0008006" key="3">
    <source>
        <dbReference type="Google" id="ProtNLM"/>
    </source>
</evidence>
<dbReference type="Proteomes" id="UP000466607">
    <property type="component" value="Chromosome"/>
</dbReference>
<dbReference type="AlphaFoldDB" id="A0AAD1IRP8"/>
<keyword evidence="2" id="KW-1185">Reference proteome</keyword>
<protein>
    <recommendedName>
        <fullName evidence="3">DUF5642 domain-containing protein</fullName>
    </recommendedName>
</protein>
<proteinExistence type="predicted"/>
<accession>A0AAD1IRP8</accession>
<evidence type="ECO:0000313" key="1">
    <source>
        <dbReference type="EMBL" id="BBY16488.1"/>
    </source>
</evidence>
<dbReference type="EMBL" id="AP022586">
    <property type="protein sequence ID" value="BBY16488.1"/>
    <property type="molecule type" value="Genomic_DNA"/>
</dbReference>
<sequence length="231" mass="23196">MTAMDGVLVRGRGAPGAVLLACVVVLCGCVRVVDGAAAVDDGMPVVLTEVLVEPSAFPAPYRAAVLDAHGVSEAVASVDGVPAGATVEPAGCAPAPVGSGPRNAVAAQGVDPGTGAALVVILTRTGTTLADRHAQVARCPSLTATAGEVVTTVDTVLLPARPVDADDSLASEATIRRSTEPPVRVLRLGAQIDDVRLTAAWLNNDASAAPDTAALDLLFADALLTVRRGER</sequence>
<evidence type="ECO:0000313" key="2">
    <source>
        <dbReference type="Proteomes" id="UP000466607"/>
    </source>
</evidence>
<dbReference type="RefSeq" id="WP_134052476.1">
    <property type="nucleotide sequence ID" value="NZ_AP022586.1"/>
</dbReference>
<name>A0AAD1IRP8_9MYCO</name>
<gene>
    <name evidence="1" type="ORF">MLIT_20800</name>
</gene>